<dbReference type="SUPFAM" id="SSF52768">
    <property type="entry name" value="Arginase/deacetylase"/>
    <property type="match status" value="1"/>
</dbReference>
<organism evidence="7 8">
    <name type="scientific">Craurococcus roseus</name>
    <dbReference type="NCBI Taxonomy" id="77585"/>
    <lineage>
        <taxon>Bacteria</taxon>
        <taxon>Pseudomonadati</taxon>
        <taxon>Pseudomonadota</taxon>
        <taxon>Alphaproteobacteria</taxon>
        <taxon>Acetobacterales</taxon>
        <taxon>Acetobacteraceae</taxon>
        <taxon>Craurococcus</taxon>
    </lineage>
</organism>
<feature type="region of interest" description="Disordered" evidence="5">
    <location>
        <begin position="335"/>
        <end position="407"/>
    </location>
</feature>
<evidence type="ECO:0000256" key="1">
    <source>
        <dbReference type="ARBA" id="ARBA00005101"/>
    </source>
</evidence>
<accession>A0ABP3Q437</accession>
<dbReference type="Gene3D" id="3.40.800.20">
    <property type="entry name" value="Histone deacetylase domain"/>
    <property type="match status" value="1"/>
</dbReference>
<dbReference type="Pfam" id="PF00850">
    <property type="entry name" value="Hist_deacetyl"/>
    <property type="match status" value="1"/>
</dbReference>
<dbReference type="InterPro" id="IPR023696">
    <property type="entry name" value="Ureohydrolase_dom_sf"/>
</dbReference>
<proteinExistence type="inferred from homology"/>
<comment type="similarity">
    <text evidence="2">Belongs to the histone deacetylase family.</text>
</comment>
<dbReference type="PANTHER" id="PTHR10625:SF10">
    <property type="entry name" value="HISTONE DEACETYLASE HDAC1"/>
    <property type="match status" value="1"/>
</dbReference>
<evidence type="ECO:0000259" key="6">
    <source>
        <dbReference type="Pfam" id="PF00850"/>
    </source>
</evidence>
<evidence type="ECO:0000313" key="8">
    <source>
        <dbReference type="Proteomes" id="UP001501588"/>
    </source>
</evidence>
<keyword evidence="8" id="KW-1185">Reference proteome</keyword>
<comment type="caution">
    <text evidence="7">The sequence shown here is derived from an EMBL/GenBank/DDBJ whole genome shotgun (WGS) entry which is preliminary data.</text>
</comment>
<dbReference type="InterPro" id="IPR000286">
    <property type="entry name" value="HDACs"/>
</dbReference>
<evidence type="ECO:0000256" key="4">
    <source>
        <dbReference type="ARBA" id="ARBA00022627"/>
    </source>
</evidence>
<dbReference type="CDD" id="cd09994">
    <property type="entry name" value="HDAC_AcuC_like"/>
    <property type="match status" value="1"/>
</dbReference>
<evidence type="ECO:0000313" key="7">
    <source>
        <dbReference type="EMBL" id="GAA0579684.1"/>
    </source>
</evidence>
<dbReference type="Proteomes" id="UP001501588">
    <property type="component" value="Unassembled WGS sequence"/>
</dbReference>
<evidence type="ECO:0000256" key="3">
    <source>
        <dbReference type="ARBA" id="ARBA00020218"/>
    </source>
</evidence>
<keyword evidence="4" id="KW-0006">Acetoin catabolism</keyword>
<name>A0ABP3Q437_9PROT</name>
<dbReference type="InterPro" id="IPR003085">
    <property type="entry name" value="AcuC"/>
</dbReference>
<evidence type="ECO:0000256" key="2">
    <source>
        <dbReference type="ARBA" id="ARBA00005947"/>
    </source>
</evidence>
<dbReference type="PRINTS" id="PR01270">
    <property type="entry name" value="HDASUPER"/>
</dbReference>
<reference evidence="8" key="1">
    <citation type="journal article" date="2019" name="Int. J. Syst. Evol. Microbiol.">
        <title>The Global Catalogue of Microorganisms (GCM) 10K type strain sequencing project: providing services to taxonomists for standard genome sequencing and annotation.</title>
        <authorList>
            <consortium name="The Broad Institute Genomics Platform"/>
            <consortium name="The Broad Institute Genome Sequencing Center for Infectious Disease"/>
            <person name="Wu L."/>
            <person name="Ma J."/>
        </authorList>
    </citation>
    <scope>NUCLEOTIDE SEQUENCE [LARGE SCALE GENOMIC DNA]</scope>
    <source>
        <strain evidence="8">JCM 9933</strain>
    </source>
</reference>
<dbReference type="InterPro" id="IPR023801">
    <property type="entry name" value="His_deacetylse_dom"/>
</dbReference>
<gene>
    <name evidence="7" type="ORF">GCM10009416_17620</name>
</gene>
<comment type="pathway">
    <text evidence="1">Ketone degradation; acetoin degradation.</text>
</comment>
<dbReference type="PANTHER" id="PTHR10625">
    <property type="entry name" value="HISTONE DEACETYLASE HDAC1-RELATED"/>
    <property type="match status" value="1"/>
</dbReference>
<protein>
    <recommendedName>
        <fullName evidence="3">Acetoin utilization protein AcuC</fullName>
    </recommendedName>
</protein>
<dbReference type="EMBL" id="BAAAFZ010000019">
    <property type="protein sequence ID" value="GAA0579684.1"/>
    <property type="molecule type" value="Genomic_DNA"/>
</dbReference>
<sequence length="407" mass="43764">MRGPAAAAPLLIGSEIYRGSTYGPKHPLAIPRVSTTLDLIRALGWLDPARYIDSPRATPDALARFHHPEYIAALRRAEETRRADPADRERFGIGAHGNPVFREVFSRPATGAGGTTFAARLTLAGGGTVHVPGGGTHHGQPARASGFCYLNDAVLGLLAWLDGGLDNLLYVDIDAHHGDGVEDAFRDDPRVFTLSIHEKERWPHTGRVEDRAGGHARNLPVPPGFNDSEMLWLLHQAVLPIARHLHPQAVMLQCGADALEEDPLSRLSLSNNAHWGVVRALMGMSPRFVVLGGGGYNPWAVGRCWAGVWGTLNGHAIPERLPPTAEAVQRGLSWDRSAGRSPPEHWFTTLRDPPRPGVVRTEVQRLAAGAVRDLPPPPGAVTPETGPARPARRPPALPAEGCAPPAE</sequence>
<dbReference type="InterPro" id="IPR037138">
    <property type="entry name" value="His_deacetylse_dom_sf"/>
</dbReference>
<feature type="domain" description="Histone deacetylase" evidence="6">
    <location>
        <begin position="26"/>
        <end position="311"/>
    </location>
</feature>
<dbReference type="RefSeq" id="WP_343894865.1">
    <property type="nucleotide sequence ID" value="NZ_BAAAFZ010000019.1"/>
</dbReference>
<evidence type="ECO:0000256" key="5">
    <source>
        <dbReference type="SAM" id="MobiDB-lite"/>
    </source>
</evidence>